<dbReference type="Proteomes" id="UP000000844">
    <property type="component" value="Chromosome"/>
</dbReference>
<keyword evidence="1" id="KW-0472">Membrane</keyword>
<gene>
    <name evidence="2" type="ordered locus">Snas_0437</name>
</gene>
<sequence length="143" mass="14911">MTKVDKTPGSALNRWAGYLMVFIALAHTAFFVPAAEWSQWLSGGLWNGAASDASYATFWALPGGFVPALLVLGLLVVRQARRGEYLPAYVGWVLLAWCVGCTALIGPSGFISGIAPAVLLIGGNLAARRAATSHSHRAGVAAG</sequence>
<keyword evidence="3" id="KW-1185">Reference proteome</keyword>
<feature type="transmembrane region" description="Helical" evidence="1">
    <location>
        <begin position="111"/>
        <end position="127"/>
    </location>
</feature>
<feature type="transmembrane region" description="Helical" evidence="1">
    <location>
        <begin position="89"/>
        <end position="105"/>
    </location>
</feature>
<evidence type="ECO:0000313" key="3">
    <source>
        <dbReference type="Proteomes" id="UP000000844"/>
    </source>
</evidence>
<dbReference type="HOGENOM" id="CLU_133099_0_0_11"/>
<dbReference type="Pfam" id="PF20064">
    <property type="entry name" value="DUF6463"/>
    <property type="match status" value="1"/>
</dbReference>
<protein>
    <submittedName>
        <fullName evidence="2">Uncharacterized protein</fullName>
    </submittedName>
</protein>
<dbReference type="RefSeq" id="WP_013015723.1">
    <property type="nucleotide sequence ID" value="NC_013947.1"/>
</dbReference>
<organism evidence="2 3">
    <name type="scientific">Stackebrandtia nassauensis (strain DSM 44728 / CIP 108903 / NRRL B-16338 / NBRC 102104 / LLR-40K-21)</name>
    <dbReference type="NCBI Taxonomy" id="446470"/>
    <lineage>
        <taxon>Bacteria</taxon>
        <taxon>Bacillati</taxon>
        <taxon>Actinomycetota</taxon>
        <taxon>Actinomycetes</taxon>
        <taxon>Glycomycetales</taxon>
        <taxon>Glycomycetaceae</taxon>
        <taxon>Stackebrandtia</taxon>
    </lineage>
</organism>
<name>D3Q4J2_STANL</name>
<feature type="transmembrane region" description="Helical" evidence="1">
    <location>
        <begin position="12"/>
        <end position="35"/>
    </location>
</feature>
<evidence type="ECO:0000313" key="2">
    <source>
        <dbReference type="EMBL" id="ADD40152.1"/>
    </source>
</evidence>
<dbReference type="AlphaFoldDB" id="D3Q4J2"/>
<dbReference type="InterPro" id="IPR045590">
    <property type="entry name" value="DUF6463"/>
</dbReference>
<dbReference type="KEGG" id="sna:Snas_0437"/>
<keyword evidence="1" id="KW-0812">Transmembrane</keyword>
<feature type="transmembrane region" description="Helical" evidence="1">
    <location>
        <begin position="55"/>
        <end position="77"/>
    </location>
</feature>
<keyword evidence="1" id="KW-1133">Transmembrane helix</keyword>
<proteinExistence type="predicted"/>
<reference evidence="2 3" key="1">
    <citation type="journal article" date="2009" name="Stand. Genomic Sci.">
        <title>Complete genome sequence of Stackebrandtia nassauensis type strain (LLR-40K-21).</title>
        <authorList>
            <person name="Munk C."/>
            <person name="Lapidus A."/>
            <person name="Copeland A."/>
            <person name="Jando M."/>
            <person name="Mayilraj S."/>
            <person name="Glavina Del Rio T."/>
            <person name="Nolan M."/>
            <person name="Chen F."/>
            <person name="Lucas S."/>
            <person name="Tice H."/>
            <person name="Cheng J.F."/>
            <person name="Han C."/>
            <person name="Detter J.C."/>
            <person name="Bruce D."/>
            <person name="Goodwin L."/>
            <person name="Chain P."/>
            <person name="Pitluck S."/>
            <person name="Goker M."/>
            <person name="Ovchinikova G."/>
            <person name="Pati A."/>
            <person name="Ivanova N."/>
            <person name="Mavromatis K."/>
            <person name="Chen A."/>
            <person name="Palaniappan K."/>
            <person name="Land M."/>
            <person name="Hauser L."/>
            <person name="Chang Y.J."/>
            <person name="Jeffries C.D."/>
            <person name="Bristow J."/>
            <person name="Eisen J.A."/>
            <person name="Markowitz V."/>
            <person name="Hugenholtz P."/>
            <person name="Kyrpides N.C."/>
            <person name="Klenk H.P."/>
        </authorList>
    </citation>
    <scope>NUCLEOTIDE SEQUENCE [LARGE SCALE GENOMIC DNA]</scope>
    <source>
        <strain evidence="3">DSM 44728 / CIP 108903 / NRRL B-16338 / NBRC 102104 / LLR-40K-21</strain>
    </source>
</reference>
<evidence type="ECO:0000256" key="1">
    <source>
        <dbReference type="SAM" id="Phobius"/>
    </source>
</evidence>
<dbReference type="eggNOG" id="ENOG50333G0">
    <property type="taxonomic scope" value="Bacteria"/>
</dbReference>
<accession>D3Q4J2</accession>
<dbReference type="STRING" id="446470.Snas_0437"/>
<dbReference type="EMBL" id="CP001778">
    <property type="protein sequence ID" value="ADD40152.1"/>
    <property type="molecule type" value="Genomic_DNA"/>
</dbReference>